<protein>
    <submittedName>
        <fullName evidence="1">Uncharacterized protein</fullName>
    </submittedName>
</protein>
<dbReference type="Proteomes" id="UP001500034">
    <property type="component" value="Unassembled WGS sequence"/>
</dbReference>
<dbReference type="Gene3D" id="3.40.50.720">
    <property type="entry name" value="NAD(P)-binding Rossmann-like Domain"/>
    <property type="match status" value="1"/>
</dbReference>
<sequence length="66" mass="6598">MDLPEDAPPAETVHAGGFDEFAGYGEKELPEQEDGEVAGAVAFLAGADAAFVTGTVLAVNGGYLAA</sequence>
<name>A0ABP7S1V4_9ACTN</name>
<dbReference type="InterPro" id="IPR036291">
    <property type="entry name" value="NAD(P)-bd_dom_sf"/>
</dbReference>
<proteinExistence type="predicted"/>
<reference evidence="2" key="1">
    <citation type="journal article" date="2019" name="Int. J. Syst. Evol. Microbiol.">
        <title>The Global Catalogue of Microorganisms (GCM) 10K type strain sequencing project: providing services to taxonomists for standard genome sequencing and annotation.</title>
        <authorList>
            <consortium name="The Broad Institute Genomics Platform"/>
            <consortium name="The Broad Institute Genome Sequencing Center for Infectious Disease"/>
            <person name="Wu L."/>
            <person name="Ma J."/>
        </authorList>
    </citation>
    <scope>NUCLEOTIDE SEQUENCE [LARGE SCALE GENOMIC DNA]</scope>
    <source>
        <strain evidence="2">JCM 17027</strain>
    </source>
</reference>
<comment type="caution">
    <text evidence="1">The sequence shown here is derived from an EMBL/GenBank/DDBJ whole genome shotgun (WGS) entry which is preliminary data.</text>
</comment>
<organism evidence="1 2">
    <name type="scientific">Streptomyces marokkonensis</name>
    <dbReference type="NCBI Taxonomy" id="324855"/>
    <lineage>
        <taxon>Bacteria</taxon>
        <taxon>Bacillati</taxon>
        <taxon>Actinomycetota</taxon>
        <taxon>Actinomycetes</taxon>
        <taxon>Kitasatosporales</taxon>
        <taxon>Streptomycetaceae</taxon>
        <taxon>Streptomyces</taxon>
    </lineage>
</organism>
<dbReference type="SUPFAM" id="SSF51735">
    <property type="entry name" value="NAD(P)-binding Rossmann-fold domains"/>
    <property type="match status" value="1"/>
</dbReference>
<evidence type="ECO:0000313" key="1">
    <source>
        <dbReference type="EMBL" id="GAA4005315.1"/>
    </source>
</evidence>
<keyword evidence="2" id="KW-1185">Reference proteome</keyword>
<dbReference type="RefSeq" id="WP_425587918.1">
    <property type="nucleotide sequence ID" value="NZ_BAABCQ010000170.1"/>
</dbReference>
<evidence type="ECO:0000313" key="2">
    <source>
        <dbReference type="Proteomes" id="UP001500034"/>
    </source>
</evidence>
<gene>
    <name evidence="1" type="ORF">GCM10022384_59650</name>
</gene>
<accession>A0ABP7S1V4</accession>
<dbReference type="EMBL" id="BAABCQ010000170">
    <property type="protein sequence ID" value="GAA4005315.1"/>
    <property type="molecule type" value="Genomic_DNA"/>
</dbReference>